<accession>A0A0G0T795</accession>
<evidence type="ECO:0000256" key="6">
    <source>
        <dbReference type="SAM" id="Phobius"/>
    </source>
</evidence>
<feature type="domain" description="Thioredoxin-like fold" evidence="7">
    <location>
        <begin position="134"/>
        <end position="215"/>
    </location>
</feature>
<dbReference type="AlphaFoldDB" id="A0A0G0T795"/>
<comment type="similarity">
    <text evidence="1">Belongs to the thioredoxin family. DsbA subfamily.</text>
</comment>
<comment type="caution">
    <text evidence="8">The sequence shown here is derived from an EMBL/GenBank/DDBJ whole genome shotgun (WGS) entry which is preliminary data.</text>
</comment>
<evidence type="ECO:0000313" key="8">
    <source>
        <dbReference type="EMBL" id="KKR42975.1"/>
    </source>
</evidence>
<evidence type="ECO:0000256" key="2">
    <source>
        <dbReference type="ARBA" id="ARBA00022729"/>
    </source>
</evidence>
<evidence type="ECO:0000256" key="4">
    <source>
        <dbReference type="ARBA" id="ARBA00023157"/>
    </source>
</evidence>
<keyword evidence="3" id="KW-0560">Oxidoreductase</keyword>
<keyword evidence="4" id="KW-1015">Disulfide bond</keyword>
<evidence type="ECO:0000259" key="7">
    <source>
        <dbReference type="Pfam" id="PF13462"/>
    </source>
</evidence>
<dbReference type="InterPro" id="IPR036249">
    <property type="entry name" value="Thioredoxin-like_sf"/>
</dbReference>
<protein>
    <submittedName>
        <fullName evidence="8">Periplasmic thiol:disulfide interchange protein DsbA</fullName>
    </submittedName>
</protein>
<dbReference type="PANTHER" id="PTHR13887:SF14">
    <property type="entry name" value="DISULFIDE BOND FORMATION PROTEIN D"/>
    <property type="match status" value="1"/>
</dbReference>
<evidence type="ECO:0000256" key="5">
    <source>
        <dbReference type="ARBA" id="ARBA00023284"/>
    </source>
</evidence>
<dbReference type="SUPFAM" id="SSF52833">
    <property type="entry name" value="Thioredoxin-like"/>
    <property type="match status" value="1"/>
</dbReference>
<dbReference type="GO" id="GO:0016491">
    <property type="term" value="F:oxidoreductase activity"/>
    <property type="evidence" value="ECO:0007669"/>
    <property type="project" value="UniProtKB-KW"/>
</dbReference>
<proteinExistence type="inferred from homology"/>
<dbReference type="PANTHER" id="PTHR13887">
    <property type="entry name" value="GLUTATHIONE S-TRANSFERASE KAPPA"/>
    <property type="match status" value="1"/>
</dbReference>
<keyword evidence="2" id="KW-0732">Signal</keyword>
<gene>
    <name evidence="8" type="ORF">UT78_C0011G0016</name>
</gene>
<evidence type="ECO:0000256" key="3">
    <source>
        <dbReference type="ARBA" id="ARBA00023002"/>
    </source>
</evidence>
<dbReference type="InterPro" id="IPR012336">
    <property type="entry name" value="Thioredoxin-like_fold"/>
</dbReference>
<dbReference type="Proteomes" id="UP000034301">
    <property type="component" value="Unassembled WGS sequence"/>
</dbReference>
<feature type="transmembrane region" description="Helical" evidence="6">
    <location>
        <begin position="6"/>
        <end position="26"/>
    </location>
</feature>
<evidence type="ECO:0000256" key="1">
    <source>
        <dbReference type="ARBA" id="ARBA00005791"/>
    </source>
</evidence>
<dbReference type="Pfam" id="PF13462">
    <property type="entry name" value="Thioredoxin_4"/>
    <property type="match status" value="1"/>
</dbReference>
<keyword evidence="6" id="KW-0812">Transmembrane</keyword>
<reference evidence="8 9" key="1">
    <citation type="journal article" date="2015" name="Nature">
        <title>rRNA introns, odd ribosomes, and small enigmatic genomes across a large radiation of phyla.</title>
        <authorList>
            <person name="Brown C.T."/>
            <person name="Hug L.A."/>
            <person name="Thomas B.C."/>
            <person name="Sharon I."/>
            <person name="Castelle C.J."/>
            <person name="Singh A."/>
            <person name="Wilkins M.J."/>
            <person name="Williams K.H."/>
            <person name="Banfield J.F."/>
        </authorList>
    </citation>
    <scope>NUCLEOTIDE SEQUENCE [LARGE SCALE GENOMIC DNA]</scope>
</reference>
<keyword evidence="6" id="KW-0472">Membrane</keyword>
<keyword evidence="5" id="KW-0676">Redox-active center</keyword>
<dbReference type="EMBL" id="LBYC01000011">
    <property type="protein sequence ID" value="KKR42975.1"/>
    <property type="molecule type" value="Genomic_DNA"/>
</dbReference>
<keyword evidence="6" id="KW-1133">Transmembrane helix</keyword>
<evidence type="ECO:0000313" key="9">
    <source>
        <dbReference type="Proteomes" id="UP000034301"/>
    </source>
</evidence>
<dbReference type="CDD" id="cd02972">
    <property type="entry name" value="DsbA_family"/>
    <property type="match status" value="1"/>
</dbReference>
<sequence>MQNNNQKPIISAIIIVGVMIAGAILLRGNGPMGKSPQKTLSEQVGVNKKEFTQCMENTDLETLSEKINANAEKAMKGIPANERGTPYSVIIGKNGTKAQIRGAYPKENVQKLIDEVLTGKVTDVYTGEINGYEEGDHILGNPDAEIVIIEYSDLECPYCKKFSEIMKEVMTESNGNVAWVYRHWVVHPGALPKAGAAECVAQIKGNDAFWKYTDLVFGLMDPVEVPVSEQL</sequence>
<name>A0A0G0T795_9BACT</name>
<dbReference type="Gene3D" id="3.40.30.10">
    <property type="entry name" value="Glutaredoxin"/>
    <property type="match status" value="2"/>
</dbReference>
<organism evidence="8 9">
    <name type="scientific">Candidatus Nomurabacteria bacterium GW2011_GWF2_40_12</name>
    <dbReference type="NCBI Taxonomy" id="1618776"/>
    <lineage>
        <taxon>Bacteria</taxon>
        <taxon>Candidatus Nomuraibacteriota</taxon>
    </lineage>
</organism>